<accession>A0ABW5E4C4</accession>
<dbReference type="Pfam" id="PF11899">
    <property type="entry name" value="DUF3419"/>
    <property type="match status" value="1"/>
</dbReference>
<organism evidence="1 2">
    <name type="scientific">Rubritalea spongiae</name>
    <dbReference type="NCBI Taxonomy" id="430797"/>
    <lineage>
        <taxon>Bacteria</taxon>
        <taxon>Pseudomonadati</taxon>
        <taxon>Verrucomicrobiota</taxon>
        <taxon>Verrucomicrobiia</taxon>
        <taxon>Verrucomicrobiales</taxon>
        <taxon>Rubritaleaceae</taxon>
        <taxon>Rubritalea</taxon>
    </lineage>
</organism>
<proteinExistence type="predicted"/>
<gene>
    <name evidence="1" type="ORF">ACFSQZ_13505</name>
</gene>
<protein>
    <submittedName>
        <fullName evidence="1">DUF3419 family protein</fullName>
    </submittedName>
</protein>
<name>A0ABW5E4C4_9BACT</name>
<comment type="caution">
    <text evidence="1">The sequence shown here is derived from an EMBL/GenBank/DDBJ whole genome shotgun (WGS) entry which is preliminary data.</text>
</comment>
<reference evidence="2" key="1">
    <citation type="journal article" date="2019" name="Int. J. Syst. Evol. Microbiol.">
        <title>The Global Catalogue of Microorganisms (GCM) 10K type strain sequencing project: providing services to taxonomists for standard genome sequencing and annotation.</title>
        <authorList>
            <consortium name="The Broad Institute Genomics Platform"/>
            <consortium name="The Broad Institute Genome Sequencing Center for Infectious Disease"/>
            <person name="Wu L."/>
            <person name="Ma J."/>
        </authorList>
    </citation>
    <scope>NUCLEOTIDE SEQUENCE [LARGE SCALE GENOMIC DNA]</scope>
    <source>
        <strain evidence="2">JCM 16545</strain>
    </source>
</reference>
<dbReference type="PANTHER" id="PTHR47473:SF1">
    <property type="entry name" value="METHYLTRANSFERASE DOMAIN-CONTAINING PROTEIN"/>
    <property type="match status" value="1"/>
</dbReference>
<dbReference type="InterPro" id="IPR021829">
    <property type="entry name" value="DUF3419"/>
</dbReference>
<evidence type="ECO:0000313" key="2">
    <source>
        <dbReference type="Proteomes" id="UP001597297"/>
    </source>
</evidence>
<dbReference type="PANTHER" id="PTHR47473">
    <property type="entry name" value="BTA1P"/>
    <property type="match status" value="1"/>
</dbReference>
<keyword evidence="2" id="KW-1185">Reference proteome</keyword>
<dbReference type="EMBL" id="JBHUJC010000042">
    <property type="protein sequence ID" value="MFD2277491.1"/>
    <property type="molecule type" value="Genomic_DNA"/>
</dbReference>
<dbReference type="Proteomes" id="UP001597297">
    <property type="component" value="Unassembled WGS sequence"/>
</dbReference>
<sequence length="365" mass="41857">MKSEIQHRANFNKIRYANCWEDADILVTALEPKGRDCLSIGSAGDNSFSLLAAGASSVTIAEMNPAQIACIQLRIAAYKELNHSEFLTLLGETGKPHERIALYERCKPLLPDAAQNYWQHYSQHISEGFGRIGKFENYFKLFREKVLPLVHGEKKVKDLLSARSHSEREVFYEKSWNTWRWRLLFKCFFSRFTMGKLGRDPEFFKYVEGSVADKILSRTMHALIELEPNSNPYLNWILLGRYGNALPMALRAENFDAISSNIERVTILEKPLEAVLDESTDKYDAYNLSDIFEYMSLENTEALLEQIIKKSNLGARLAYWNMLAPRSRPASLANSITPLTDLSIDLHLKDKAFFYSKFIVEKVTS</sequence>
<evidence type="ECO:0000313" key="1">
    <source>
        <dbReference type="EMBL" id="MFD2277491.1"/>
    </source>
</evidence>
<dbReference type="RefSeq" id="WP_377093434.1">
    <property type="nucleotide sequence ID" value="NZ_JBHSJM010000001.1"/>
</dbReference>